<gene>
    <name evidence="1" type="ORF">SSLN_LOCUS3578</name>
</gene>
<reference evidence="3" key="1">
    <citation type="submission" date="2016-06" db="UniProtKB">
        <authorList>
            <consortium name="WormBaseParasite"/>
        </authorList>
    </citation>
    <scope>IDENTIFICATION</scope>
</reference>
<dbReference type="Proteomes" id="UP000275846">
    <property type="component" value="Unassembled WGS sequence"/>
</dbReference>
<organism evidence="3">
    <name type="scientific">Schistocephalus solidus</name>
    <name type="common">Tapeworm</name>
    <dbReference type="NCBI Taxonomy" id="70667"/>
    <lineage>
        <taxon>Eukaryota</taxon>
        <taxon>Metazoa</taxon>
        <taxon>Spiralia</taxon>
        <taxon>Lophotrochozoa</taxon>
        <taxon>Platyhelminthes</taxon>
        <taxon>Cestoda</taxon>
        <taxon>Eucestoda</taxon>
        <taxon>Diphyllobothriidea</taxon>
        <taxon>Diphyllobothriidae</taxon>
        <taxon>Schistocephalus</taxon>
    </lineage>
</organism>
<protein>
    <submittedName>
        <fullName evidence="1 3">Uncharacterized protein</fullName>
    </submittedName>
</protein>
<dbReference type="AlphaFoldDB" id="A0A183SH80"/>
<keyword evidence="2" id="KW-1185">Reference proteome</keyword>
<accession>A0A183SH80</accession>
<sequence>MLRQVQLRWSGHLVRNPQHPCHAEASATAMERPPGKGILSIHAMLRQVQLRWSGHLVRMDDERCHAMLRQMQLRWSGHLVRMDDERLPTYFSTEMSLRVLAGREVKNYATRTLFYGDVATGSRRQRMDDEGLPKRLLYGDVTTGGQKRRYKATLNKYLKQLKINPVT</sequence>
<evidence type="ECO:0000313" key="2">
    <source>
        <dbReference type="Proteomes" id="UP000275846"/>
    </source>
</evidence>
<evidence type="ECO:0000313" key="1">
    <source>
        <dbReference type="EMBL" id="VDL89963.1"/>
    </source>
</evidence>
<dbReference type="WBParaSite" id="SSLN_0000368501-mRNA-1">
    <property type="protein sequence ID" value="SSLN_0000368501-mRNA-1"/>
    <property type="gene ID" value="SSLN_0000368501"/>
</dbReference>
<evidence type="ECO:0000313" key="3">
    <source>
        <dbReference type="WBParaSite" id="SSLN_0000368501-mRNA-1"/>
    </source>
</evidence>
<reference evidence="1 2" key="2">
    <citation type="submission" date="2018-11" db="EMBL/GenBank/DDBJ databases">
        <authorList>
            <consortium name="Pathogen Informatics"/>
        </authorList>
    </citation>
    <scope>NUCLEOTIDE SEQUENCE [LARGE SCALE GENOMIC DNA]</scope>
    <source>
        <strain evidence="1 2">NST_G2</strain>
    </source>
</reference>
<name>A0A183SH80_SCHSO</name>
<proteinExistence type="predicted"/>
<dbReference type="OrthoDB" id="10059790at2759"/>
<dbReference type="EMBL" id="UYSU01032579">
    <property type="protein sequence ID" value="VDL89963.1"/>
    <property type="molecule type" value="Genomic_DNA"/>
</dbReference>